<dbReference type="InterPro" id="IPR015943">
    <property type="entry name" value="WD40/YVTN_repeat-like_dom_sf"/>
</dbReference>
<dbReference type="SMART" id="SM00423">
    <property type="entry name" value="PSI"/>
    <property type="match status" value="3"/>
</dbReference>
<dbReference type="GO" id="GO:0002116">
    <property type="term" value="C:semaphorin receptor complex"/>
    <property type="evidence" value="ECO:0007669"/>
    <property type="project" value="TreeGrafter"/>
</dbReference>
<evidence type="ECO:0000313" key="20">
    <source>
        <dbReference type="Ensembl" id="ENSELUP00000077229.2"/>
    </source>
</evidence>
<evidence type="ECO:0000256" key="17">
    <source>
        <dbReference type="SAM" id="Phobius"/>
    </source>
</evidence>
<reference evidence="21" key="1">
    <citation type="journal article" date="2014" name="PLoS ONE">
        <title>The genome and linkage map of the northern pike (Esox lucius): conserved synteny revealed between the salmonid sister group and the Neoteleostei.</title>
        <authorList>
            <person name="Rondeau E.B."/>
            <person name="Minkley D.R."/>
            <person name="Leong J.S."/>
            <person name="Messmer A.M."/>
            <person name="Jantzen J.R."/>
            <person name="von Schalburg K.R."/>
            <person name="Lemon C."/>
            <person name="Bird N.H."/>
            <person name="Koop B.F."/>
        </authorList>
    </citation>
    <scope>NUCLEOTIDE SEQUENCE</scope>
</reference>
<keyword evidence="7" id="KW-0677">Repeat</keyword>
<dbReference type="InterPro" id="IPR008936">
    <property type="entry name" value="Rho_GTPase_activation_prot"/>
</dbReference>
<dbReference type="Pfam" id="PF24317">
    <property type="entry name" value="PSI_Plexin-B"/>
    <property type="match status" value="1"/>
</dbReference>
<keyword evidence="11" id="KW-1015">Disulfide bond</keyword>
<dbReference type="InterPro" id="IPR031148">
    <property type="entry name" value="Plexin"/>
</dbReference>
<comment type="subcellular location">
    <subcellularLocation>
        <location evidence="1">Cell membrane</location>
        <topology evidence="1">Single-pass type I membrane protein</topology>
    </subcellularLocation>
</comment>
<dbReference type="FunFam" id="2.60.40.10:FF:000203">
    <property type="entry name" value="Plexin B2"/>
    <property type="match status" value="1"/>
</dbReference>
<dbReference type="Gene3D" id="2.130.10.10">
    <property type="entry name" value="YVTN repeat-like/Quinoprotein amine dehydrogenase"/>
    <property type="match status" value="1"/>
</dbReference>
<dbReference type="InterPro" id="IPR057533">
    <property type="entry name" value="PSI_Plexin-B"/>
</dbReference>
<evidence type="ECO:0000256" key="4">
    <source>
        <dbReference type="ARBA" id="ARBA00022553"/>
    </source>
</evidence>
<dbReference type="Gene3D" id="2.60.40.10">
    <property type="entry name" value="Immunoglobulins"/>
    <property type="match status" value="3"/>
</dbReference>
<dbReference type="InterPro" id="IPR036352">
    <property type="entry name" value="Semap_dom_sf"/>
</dbReference>
<dbReference type="Gene3D" id="1.10.506.10">
    <property type="entry name" value="GTPase Activation - p120gap, domain 1"/>
    <property type="match status" value="1"/>
</dbReference>
<dbReference type="SMART" id="SM00630">
    <property type="entry name" value="Sema"/>
    <property type="match status" value="1"/>
</dbReference>
<dbReference type="PANTHER" id="PTHR22625">
    <property type="entry name" value="PLEXIN"/>
    <property type="match status" value="1"/>
</dbReference>
<evidence type="ECO:0000256" key="2">
    <source>
        <dbReference type="ARBA" id="ARBA00010297"/>
    </source>
</evidence>
<reference evidence="20" key="2">
    <citation type="submission" date="2020-02" db="EMBL/GenBank/DDBJ databases">
        <title>Esox lucius (northern pike) genome, fEsoLuc1, primary haplotype.</title>
        <authorList>
            <person name="Myers G."/>
            <person name="Karagic N."/>
            <person name="Meyer A."/>
            <person name="Pippel M."/>
            <person name="Reichard M."/>
            <person name="Winkler S."/>
            <person name="Tracey A."/>
            <person name="Sims Y."/>
            <person name="Howe K."/>
            <person name="Rhie A."/>
            <person name="Formenti G."/>
            <person name="Durbin R."/>
            <person name="Fedrigo O."/>
            <person name="Jarvis E.D."/>
        </authorList>
    </citation>
    <scope>NUCLEOTIDE SEQUENCE [LARGE SCALE GENOMIC DNA]</scope>
</reference>
<dbReference type="FunFam" id="2.60.40.10:FF:000705">
    <property type="entry name" value="Plexin B1"/>
    <property type="match status" value="1"/>
</dbReference>
<dbReference type="InterPro" id="IPR002909">
    <property type="entry name" value="IPT_dom"/>
</dbReference>
<comment type="function">
    <text evidence="14">Receptor for SEMA4D. Plays a role in GABAergic synapse development. Mediates SEMA4A- and SEMA4D-dependent inhibitory synapse development. Plays a role in RHOA activation and subsequent changes of the actin cytoskeleton. Plays a role in axon guidance, invasive growth and cell migration.</text>
</comment>
<dbReference type="Gene3D" id="3.10.20.90">
    <property type="entry name" value="Phosphatidylinositol 3-kinase Catalytic Subunit, Chain A, domain 1"/>
    <property type="match status" value="1"/>
</dbReference>
<keyword evidence="21" id="KW-1185">Reference proteome</keyword>
<dbReference type="Pfam" id="PF01403">
    <property type="entry name" value="Sema"/>
    <property type="match status" value="1"/>
</dbReference>
<dbReference type="GO" id="GO:2000289">
    <property type="term" value="P:regulation of photoreceptor cell axon guidance"/>
    <property type="evidence" value="ECO:0007669"/>
    <property type="project" value="Ensembl"/>
</dbReference>
<dbReference type="Bgee" id="ENSELUG00000000854">
    <property type="expression patterns" value="Expressed in embryo and 14 other cell types or tissues"/>
</dbReference>
<dbReference type="Pfam" id="PF17960">
    <property type="entry name" value="TIG_plexin"/>
    <property type="match status" value="1"/>
</dbReference>
<keyword evidence="9" id="KW-0175">Coiled coil</keyword>
<dbReference type="SUPFAM" id="SSF81296">
    <property type="entry name" value="E set domains"/>
    <property type="match status" value="3"/>
</dbReference>
<feature type="chain" id="PRO_5044340587" description="Plexin-B1" evidence="18">
    <location>
        <begin position="28"/>
        <end position="2116"/>
    </location>
</feature>
<dbReference type="Pfam" id="PF01833">
    <property type="entry name" value="TIG"/>
    <property type="match status" value="3"/>
</dbReference>
<evidence type="ECO:0000256" key="6">
    <source>
        <dbReference type="ARBA" id="ARBA00022729"/>
    </source>
</evidence>
<dbReference type="InterPro" id="IPR001627">
    <property type="entry name" value="Semap_dom"/>
</dbReference>
<evidence type="ECO:0000259" key="19">
    <source>
        <dbReference type="PROSITE" id="PS51004"/>
    </source>
</evidence>
<keyword evidence="4" id="KW-0597">Phosphoprotein</keyword>
<evidence type="ECO:0000256" key="10">
    <source>
        <dbReference type="ARBA" id="ARBA00023136"/>
    </source>
</evidence>
<dbReference type="PROSITE" id="PS51004">
    <property type="entry name" value="SEMA"/>
    <property type="match status" value="1"/>
</dbReference>
<dbReference type="InterPro" id="IPR013783">
    <property type="entry name" value="Ig-like_fold"/>
</dbReference>
<dbReference type="GO" id="GO:0007162">
    <property type="term" value="P:negative regulation of cell adhesion"/>
    <property type="evidence" value="ECO:0007669"/>
    <property type="project" value="TreeGrafter"/>
</dbReference>
<dbReference type="FunFam" id="2.130.10.10:FF:000126">
    <property type="entry name" value="Plexin B1"/>
    <property type="match status" value="1"/>
</dbReference>
<dbReference type="InterPro" id="IPR046800">
    <property type="entry name" value="Plexin_RBD"/>
</dbReference>
<dbReference type="InterPro" id="IPR041019">
    <property type="entry name" value="TIG1_plexin"/>
</dbReference>
<protein>
    <recommendedName>
        <fullName evidence="15">Plexin-B1</fullName>
    </recommendedName>
</protein>
<dbReference type="InterPro" id="IPR013548">
    <property type="entry name" value="Plexin_cytoplasmic_RasGAP_dom"/>
</dbReference>
<dbReference type="SUPFAM" id="SSF101912">
    <property type="entry name" value="Sema domain"/>
    <property type="match status" value="1"/>
</dbReference>
<organism evidence="20 21">
    <name type="scientific">Esox lucius</name>
    <name type="common">Northern pike</name>
    <dbReference type="NCBI Taxonomy" id="8010"/>
    <lineage>
        <taxon>Eukaryota</taxon>
        <taxon>Metazoa</taxon>
        <taxon>Chordata</taxon>
        <taxon>Craniata</taxon>
        <taxon>Vertebrata</taxon>
        <taxon>Euteleostomi</taxon>
        <taxon>Actinopterygii</taxon>
        <taxon>Neopterygii</taxon>
        <taxon>Teleostei</taxon>
        <taxon>Protacanthopterygii</taxon>
        <taxon>Esociformes</taxon>
        <taxon>Esocidae</taxon>
        <taxon>Esox</taxon>
    </lineage>
</organism>
<dbReference type="SUPFAM" id="SSF48350">
    <property type="entry name" value="GTPase activation domain, GAP"/>
    <property type="match status" value="1"/>
</dbReference>
<evidence type="ECO:0000256" key="12">
    <source>
        <dbReference type="ARBA" id="ARBA00023170"/>
    </source>
</evidence>
<dbReference type="Ensembl" id="ENSELUT00000054440.2">
    <property type="protein sequence ID" value="ENSELUP00000077229.2"/>
    <property type="gene ID" value="ENSELUG00000000854.3"/>
</dbReference>
<dbReference type="SUPFAM" id="SSF103575">
    <property type="entry name" value="Plexin repeat"/>
    <property type="match status" value="1"/>
</dbReference>
<dbReference type="InterPro" id="IPR002165">
    <property type="entry name" value="Plexin_repeat"/>
</dbReference>
<evidence type="ECO:0000256" key="15">
    <source>
        <dbReference type="ARBA" id="ARBA00070678"/>
    </source>
</evidence>
<evidence type="ECO:0000256" key="14">
    <source>
        <dbReference type="ARBA" id="ARBA00057668"/>
    </source>
</evidence>
<dbReference type="CDD" id="cd01180">
    <property type="entry name" value="IPT_plexin_repeat1"/>
    <property type="match status" value="1"/>
</dbReference>
<evidence type="ECO:0000256" key="8">
    <source>
        <dbReference type="ARBA" id="ARBA00022989"/>
    </source>
</evidence>
<proteinExistence type="inferred from homology"/>
<evidence type="ECO:0000256" key="11">
    <source>
        <dbReference type="ARBA" id="ARBA00023157"/>
    </source>
</evidence>
<evidence type="ECO:0000256" key="7">
    <source>
        <dbReference type="ARBA" id="ARBA00022737"/>
    </source>
</evidence>
<dbReference type="FunFam" id="1.10.506.10:FF:000010">
    <property type="entry name" value="Plexin B1"/>
    <property type="match status" value="1"/>
</dbReference>
<dbReference type="InterPro" id="IPR016201">
    <property type="entry name" value="PSI"/>
</dbReference>
<dbReference type="GO" id="GO:0030334">
    <property type="term" value="P:regulation of cell migration"/>
    <property type="evidence" value="ECO:0007669"/>
    <property type="project" value="TreeGrafter"/>
</dbReference>
<dbReference type="GO" id="GO:0050772">
    <property type="term" value="P:positive regulation of axonogenesis"/>
    <property type="evidence" value="ECO:0007669"/>
    <property type="project" value="TreeGrafter"/>
</dbReference>
<comment type="similarity">
    <text evidence="2">Belongs to the plexin family.</text>
</comment>
<keyword evidence="10 17" id="KW-0472">Membrane</keyword>
<dbReference type="InterPro" id="IPR014756">
    <property type="entry name" value="Ig_E-set"/>
</dbReference>
<dbReference type="GeneTree" id="ENSGT01150000286928"/>
<dbReference type="Pfam" id="PF01437">
    <property type="entry name" value="PSI"/>
    <property type="match status" value="1"/>
</dbReference>
<keyword evidence="5 17" id="KW-0812">Transmembrane</keyword>
<dbReference type="GO" id="GO:0007411">
    <property type="term" value="P:axon guidance"/>
    <property type="evidence" value="ECO:0007669"/>
    <property type="project" value="UniProtKB-ARBA"/>
</dbReference>
<evidence type="ECO:0000256" key="3">
    <source>
        <dbReference type="ARBA" id="ARBA00022475"/>
    </source>
</evidence>
<comment type="caution">
    <text evidence="16">Lacks conserved residue(s) required for the propagation of feature annotation.</text>
</comment>
<keyword evidence="6 18" id="KW-0732">Signal</keyword>
<evidence type="ECO:0000256" key="16">
    <source>
        <dbReference type="PROSITE-ProRule" id="PRU00352"/>
    </source>
</evidence>
<reference evidence="20" key="3">
    <citation type="submission" date="2025-08" db="UniProtKB">
        <authorList>
            <consortium name="Ensembl"/>
        </authorList>
    </citation>
    <scope>IDENTIFICATION</scope>
</reference>
<keyword evidence="8 17" id="KW-1133">Transmembrane helix</keyword>
<dbReference type="PANTHER" id="PTHR22625:SF69">
    <property type="entry name" value="PLEXIN-B3"/>
    <property type="match status" value="1"/>
</dbReference>
<dbReference type="Pfam" id="PF08337">
    <property type="entry name" value="Plexin_cytopl"/>
    <property type="match status" value="1"/>
</dbReference>
<evidence type="ECO:0000256" key="13">
    <source>
        <dbReference type="ARBA" id="ARBA00023180"/>
    </source>
</evidence>
<evidence type="ECO:0000256" key="1">
    <source>
        <dbReference type="ARBA" id="ARBA00004251"/>
    </source>
</evidence>
<keyword evidence="13" id="KW-0325">Glycoprotein</keyword>
<dbReference type="SMART" id="SM00429">
    <property type="entry name" value="IPT"/>
    <property type="match status" value="3"/>
</dbReference>
<accession>A0A6Q2ZFD6</accession>
<feature type="domain" description="Sema" evidence="19">
    <location>
        <begin position="28"/>
        <end position="491"/>
    </location>
</feature>
<feature type="transmembrane region" description="Helical" evidence="17">
    <location>
        <begin position="1479"/>
        <end position="1499"/>
    </location>
</feature>
<evidence type="ECO:0000256" key="18">
    <source>
        <dbReference type="SAM" id="SignalP"/>
    </source>
</evidence>
<keyword evidence="12" id="KW-0675">Receptor</keyword>
<evidence type="ECO:0000256" key="5">
    <source>
        <dbReference type="ARBA" id="ARBA00022692"/>
    </source>
</evidence>
<reference evidence="20" key="4">
    <citation type="submission" date="2025-09" db="UniProtKB">
        <authorList>
            <consortium name="Ensembl"/>
        </authorList>
    </citation>
    <scope>IDENTIFICATION</scope>
</reference>
<sequence length="2116" mass="234032">MPAVSPPLLPIATCWWCLVILLLPAQALTQLDANTEKASLAGQAFPQLSLDGSPLNHLLLDPRSGQLYVGAVNHLHHLSSDLQVLSSSQTGPKLDSPECLPPIVSKDCPSARLTPNTNKILLLEEGVAGGRRLIVCGTLFQGICDKRSLGNVSEILYQTSNPVDTQYVAANDPRVSTVGVVLNQNGVGLMLVGRGYTSKGPSDIPPITTRRLASSSSPARQAFSQDEELGKLVVGSYSEYNNYFISAFSHSDHVYFLFSRRDVWHRKEYRTYVSRLCAGDRSFYSYVEVPLECSGGYNLAQGATLAEHQGQPALFVAMAAGQASTPSATDRSALCVYGISELDEALQRAQELCYTEGGRGGDGKEEAYIEYEVSSKCLRLPKVPRYIEYPCGGEHTPSPIASAVALSANPSLTRDVQLTAVTTVTEAGHTIALLGDKKGWLHKVFLQPNRTGMLYQSVLVDQNSPVNADLLLDQSKQNVYVSMVPVSECELQTDCQSCLSVRDPYCGWCVLEGRCLRRQDCHLESQANHWLWSYQPASQCVTVQSLKPANQSREEQTPLPTLSEDESLSCSFGTLPPQPAVVAGTTITCQSPLPELLPPNPPGSGRCMACVGSVWPCNWCALDELCTHNSNCPKEHIISNSLQTDTTYITLPTQQTDTTYITLPTQQTDTTYFTLPTQQTDTTYITLPTQQTDTTYITLPTQQTDTTYITLPTQQTDTTYITLPTQQTDTTYITLPTQQTDTTYITLPTQQTDTTYITLPTQQTDTTYITLPTQQTDTTYITLPTQQTDTTYITLPTQQTDTTYITLPTQQTDTTYITLPTQQTDTTYITLPTQQTDTTYIPLPTQQTDTTYITLPTQQTDTTYITLPTQQTDTTYITLPTQQTDTTYIPLPTQQTDTTFITLPTQQTDTTFITLPTQQTDTTYITLPTQQTDTTFITLPTQQTDTTYIPLPTQQTDTTFITLPTQQTDTTCITLPTQQTDTTCITLPTQQTDTTYISLPTQQTVCVCILTSVCVSSTVQLYDCAVGQSDCSQCRAVSSEYGCVWCGGESPGCVYNLSCTSPPGPVQTCPAPQITQIQPVSGPVEGGVLVTIHGSNLGMHYQDIQGGVTVAGVSCQPQPQGYIISTRIVCELKPSRQETEGPVIVTVGDSEPGQSLQTFTYQDPQLSSIIPDKGPVSGGTTLTIHGTQLLTGQRKDLTAYVGQQPCHMLVTSSDTSGSLCGPSNQTGEVSVSVLFGKAERIVPGKRFCYMEDPVITDAFPAESFYEGGRGIKVTGRNLDVVQQPMISVWVEPMENTLVRRRRYARLSARNNQVFNSTTPKERCSVVSPTEMTCVTPGVTSHSKVMGVGFELDNVKVAFKSVTGKPFSYFPNPVLYALNRDAPETPYRFKPGGVIAVEGKDLTRAMTRGEVVARLGDQRCEVKTLDSTHLYCEPPETQPESLGDNQLPSLRVIMGKLDVDLGLVQYDADGLPPVPLAAQVGLAVGAAVVVLVVLVIILMYRRKSKQALRDYKKVLVQLETLEINVGDQCRKEFTDLMTEMMDLSSDVGGPGIPLLDYKTYAERVFFPGQRGAPLSQNLDLPESRRQTVEQGLGQLNNLLNNRLFLIRFIHTLEAQQNFSQRDRGHVASLLTMALHDKLEYFTDVMKTLLGDLTQQYVAKNPKLMLRRTETVVEKMLTNWMSICLYSFLKEVAGEPLYMLYRAIKYQVDKGPVDAVTGKAKRTLNDSHLLREDIDYCSITLTVLVKNGVEVQPCPVKVLDTDTITQVKDKILDQIYKGAPFSQRPAADSLDLEWRSGQAGHLTLSDDDVTAIVQGRWKKLNTLQHYKVPDEATVALIPRSAVVTGIHQVYQTGEKTPMLEGEEEEGLRLWHLVKSSEDPEIPKHRKSSMRERERAKAIPEIYLTRLLSMKGTLQKFVDDVFVAILSTKRPPPIAVRFFFDFLDDMAEKHGIDDPETVHIWKTNSLPLRFWVNILKNPQFVFDVQVTDSVDAVLSVIAQTFIDSCTTSEHKVGRDSPVNKLLYAREIPRYKQLVERYYSDIHSAASGCYQEMNSTLTELSGVSGDLNFLVALHELYKYINKYYDQIIMSLEEDAAGQKMQLAYRLQQVAALVENKVTDL</sequence>
<name>A0A6Q2ZFD6_ESOLU</name>
<keyword evidence="3" id="KW-1003">Cell membrane</keyword>
<feature type="signal peptide" evidence="18">
    <location>
        <begin position="1"/>
        <end position="27"/>
    </location>
</feature>
<evidence type="ECO:0000256" key="9">
    <source>
        <dbReference type="ARBA" id="ARBA00023054"/>
    </source>
</evidence>
<dbReference type="Proteomes" id="UP000265140">
    <property type="component" value="Chromosome 12"/>
</dbReference>
<evidence type="ECO:0000313" key="21">
    <source>
        <dbReference type="Proteomes" id="UP000265140"/>
    </source>
</evidence>
<dbReference type="GO" id="GO:0008360">
    <property type="term" value="P:regulation of cell shape"/>
    <property type="evidence" value="ECO:0007669"/>
    <property type="project" value="UniProtKB-ARBA"/>
</dbReference>
<dbReference type="Pfam" id="PF24479">
    <property type="entry name" value="PSI_PlexinA-B"/>
    <property type="match status" value="1"/>
</dbReference>
<dbReference type="GO" id="GO:0017154">
    <property type="term" value="F:semaphorin receptor activity"/>
    <property type="evidence" value="ECO:0007669"/>
    <property type="project" value="InterPro"/>
</dbReference>
<dbReference type="Pfam" id="PF20170">
    <property type="entry name" value="Plexin_RBD"/>
    <property type="match status" value="1"/>
</dbReference>
<dbReference type="GO" id="GO:0005886">
    <property type="term" value="C:plasma membrane"/>
    <property type="evidence" value="ECO:0007669"/>
    <property type="project" value="UniProtKB-SubCell"/>
</dbReference>
<dbReference type="FunFam" id="1.10.506.10:FF:000012">
    <property type="entry name" value="Plexin B1"/>
    <property type="match status" value="1"/>
</dbReference>
<gene>
    <name evidence="20" type="primary">PLXNB3</name>
</gene>
<dbReference type="FunFam" id="3.10.20.90:FF:000120">
    <property type="entry name" value="Plexin b1a"/>
    <property type="match status" value="1"/>
</dbReference>